<dbReference type="VEuPathDB" id="ToxoDB:TGP89_220570"/>
<dbReference type="GO" id="GO:0061630">
    <property type="term" value="F:ubiquitin protein ligase activity"/>
    <property type="evidence" value="ECO:0007669"/>
    <property type="project" value="UniProtKB-EC"/>
</dbReference>
<evidence type="ECO:0000313" key="5">
    <source>
        <dbReference type="EMBL" id="KFG28340.1"/>
    </source>
</evidence>
<keyword evidence="3" id="KW-0812">Transmembrane</keyword>
<name>A0A086J872_TOXGO</name>
<feature type="domain" description="RING-type" evidence="4">
    <location>
        <begin position="504"/>
        <end position="541"/>
    </location>
</feature>
<dbReference type="GO" id="GO:0005737">
    <property type="term" value="C:cytoplasm"/>
    <property type="evidence" value="ECO:0007669"/>
    <property type="project" value="TreeGrafter"/>
</dbReference>
<keyword evidence="1" id="KW-0862">Zinc</keyword>
<evidence type="ECO:0000256" key="1">
    <source>
        <dbReference type="PROSITE-ProRule" id="PRU00175"/>
    </source>
</evidence>
<dbReference type="PANTHER" id="PTHR22996:SF0">
    <property type="entry name" value="RE60872P-RELATED"/>
    <property type="match status" value="1"/>
</dbReference>
<reference evidence="5 6" key="1">
    <citation type="submission" date="2014-03" db="EMBL/GenBank/DDBJ databases">
        <authorList>
            <person name="Sibley D."/>
            <person name="Venepally P."/>
            <person name="Karamycheva S."/>
            <person name="Hadjithomas M."/>
            <person name="Khan A."/>
            <person name="Brunk B."/>
            <person name="Roos D."/>
            <person name="Caler E."/>
            <person name="Lorenzi H."/>
        </authorList>
    </citation>
    <scope>NUCLEOTIDE SEQUENCE [LARGE SCALE GENOMIC DNA]</scope>
    <source>
        <strain evidence="6">p89</strain>
    </source>
</reference>
<feature type="compositionally biased region" description="Low complexity" evidence="2">
    <location>
        <begin position="349"/>
        <end position="366"/>
    </location>
</feature>
<feature type="compositionally biased region" description="Basic and acidic residues" evidence="2">
    <location>
        <begin position="338"/>
        <end position="348"/>
    </location>
</feature>
<dbReference type="GO" id="GO:0008270">
    <property type="term" value="F:zinc ion binding"/>
    <property type="evidence" value="ECO:0007669"/>
    <property type="project" value="UniProtKB-KW"/>
</dbReference>
<dbReference type="GO" id="GO:0016567">
    <property type="term" value="P:protein ubiquitination"/>
    <property type="evidence" value="ECO:0007669"/>
    <property type="project" value="TreeGrafter"/>
</dbReference>
<proteinExistence type="predicted"/>
<dbReference type="OrthoDB" id="332034at2759"/>
<gene>
    <name evidence="5" type="ORF">TGP89_220570</name>
</gene>
<dbReference type="EMBL" id="AEYI02002415">
    <property type="protein sequence ID" value="KFG28340.1"/>
    <property type="molecule type" value="Genomic_DNA"/>
</dbReference>
<evidence type="ECO:0000256" key="2">
    <source>
        <dbReference type="SAM" id="MobiDB-lite"/>
    </source>
</evidence>
<keyword evidence="1" id="KW-0863">Zinc-finger</keyword>
<feature type="compositionally biased region" description="Basic and acidic residues" evidence="2">
    <location>
        <begin position="610"/>
        <end position="627"/>
    </location>
</feature>
<feature type="compositionally biased region" description="Basic residues" evidence="2">
    <location>
        <begin position="645"/>
        <end position="657"/>
    </location>
</feature>
<feature type="transmembrane region" description="Helical" evidence="3">
    <location>
        <begin position="80"/>
        <end position="101"/>
    </location>
</feature>
<dbReference type="InterPro" id="IPR013083">
    <property type="entry name" value="Znf_RING/FYVE/PHD"/>
</dbReference>
<feature type="compositionally biased region" description="Low complexity" evidence="2">
    <location>
        <begin position="560"/>
        <end position="577"/>
    </location>
</feature>
<keyword evidence="3" id="KW-0472">Membrane</keyword>
<organism evidence="5 6">
    <name type="scientific">Toxoplasma gondii p89</name>
    <dbReference type="NCBI Taxonomy" id="943119"/>
    <lineage>
        <taxon>Eukaryota</taxon>
        <taxon>Sar</taxon>
        <taxon>Alveolata</taxon>
        <taxon>Apicomplexa</taxon>
        <taxon>Conoidasida</taxon>
        <taxon>Coccidia</taxon>
        <taxon>Eucoccidiorida</taxon>
        <taxon>Eimeriorina</taxon>
        <taxon>Sarcocystidae</taxon>
        <taxon>Toxoplasma</taxon>
    </lineage>
</organism>
<dbReference type="Gene3D" id="3.30.40.10">
    <property type="entry name" value="Zinc/RING finger domain, C3HC4 (zinc finger)"/>
    <property type="match status" value="1"/>
</dbReference>
<protein>
    <submittedName>
        <fullName evidence="5">Putative zinc finger protein</fullName>
    </submittedName>
</protein>
<sequence length="700" mass="76178">MRFRENDNCWKEQEISTGPLRLLPSRVVSKMADAAFSASLLSSFSLVDEGKRGEPIWHDSVRAPVVSHRSLLAASEISPGLHNTLCVLAGILLLLWLIHLLRRLVKADKVRRQFAVQQHPLHLRGLAGYSEDLQRLFRIHFEKLVRNYNPASPLAILRVRVAAQTKSVLFLPCTSSPSGSSVPLSSSASSHASPSFSFLPSHGEDRQTDSRFRLATSGGDARGTSEEQKGTAVALAVGPGGRGDVELVVDACDAATVIVYWGVDARALQKALTKKADEVSICLGSLDGPLHLPRSLRRIFGVRRLASSRPTRRSAVHPDASRSLLELEGREGQASSGPDREREGERLSLSEQGGSTGAPLSSPPLLTSSEYRLRSAEVRIEAGMNQRVRISPLDPKATLGSFAPVETADAPSVEDRAELPLIVVASLLSHSHQRMSEVGHLGAVSVSEASTHVLILRRSPQNSSSLGLELAKEVVLGGGLMRAQERLDVYGLEEGDTIGGETECLVCMTNAKDVMLYPCRHCSLCFDCLRSLHQERCPICRSNFSAFVTFPFKRAHALLPSSTPSLSSPSSSSARPSVPAPPTSGERGRTERDRDMLGSRRSPRSPSASPERRRGDAQRGVERPRDGSEEEEDDRGNATASSGSRFRRGRDRRRGRARERSEGVESTESSRGVPGMLLDQLRHYVHYDELGSDVLSDSDS</sequence>
<feature type="compositionally biased region" description="Basic and acidic residues" evidence="2">
    <location>
        <begin position="586"/>
        <end position="598"/>
    </location>
</feature>
<feature type="region of interest" description="Disordered" evidence="2">
    <location>
        <begin position="560"/>
        <end position="675"/>
    </location>
</feature>
<keyword evidence="3" id="KW-1133">Transmembrane helix</keyword>
<dbReference type="SMART" id="SM00184">
    <property type="entry name" value="RING"/>
    <property type="match status" value="1"/>
</dbReference>
<comment type="caution">
    <text evidence="5">The sequence shown here is derived from an EMBL/GenBank/DDBJ whole genome shotgun (WGS) entry which is preliminary data.</text>
</comment>
<keyword evidence="1" id="KW-0479">Metal-binding</keyword>
<dbReference type="AlphaFoldDB" id="A0A086J872"/>
<dbReference type="InterPro" id="IPR045194">
    <property type="entry name" value="MGRN1/RNF157-like"/>
</dbReference>
<dbReference type="CDD" id="cd16649">
    <property type="entry name" value="mRING-HC-C3HC5_CGRF1-like"/>
    <property type="match status" value="1"/>
</dbReference>
<dbReference type="PROSITE" id="PS50089">
    <property type="entry name" value="ZF_RING_2"/>
    <property type="match status" value="1"/>
</dbReference>
<dbReference type="Pfam" id="PF13920">
    <property type="entry name" value="zf-C3HC4_3"/>
    <property type="match status" value="1"/>
</dbReference>
<dbReference type="SUPFAM" id="SSF57850">
    <property type="entry name" value="RING/U-box"/>
    <property type="match status" value="1"/>
</dbReference>
<accession>A0A086J872</accession>
<dbReference type="InterPro" id="IPR001841">
    <property type="entry name" value="Znf_RING"/>
</dbReference>
<evidence type="ECO:0000256" key="3">
    <source>
        <dbReference type="SAM" id="Phobius"/>
    </source>
</evidence>
<evidence type="ECO:0000259" key="4">
    <source>
        <dbReference type="PROSITE" id="PS50089"/>
    </source>
</evidence>
<dbReference type="Proteomes" id="UP000028828">
    <property type="component" value="Unassembled WGS sequence"/>
</dbReference>
<dbReference type="PANTHER" id="PTHR22996">
    <property type="entry name" value="MAHOGUNIN"/>
    <property type="match status" value="1"/>
</dbReference>
<feature type="region of interest" description="Disordered" evidence="2">
    <location>
        <begin position="307"/>
        <end position="366"/>
    </location>
</feature>
<evidence type="ECO:0000313" key="6">
    <source>
        <dbReference type="Proteomes" id="UP000028828"/>
    </source>
</evidence>